<feature type="compositionally biased region" description="Acidic residues" evidence="1">
    <location>
        <begin position="351"/>
        <end position="369"/>
    </location>
</feature>
<dbReference type="AlphaFoldDB" id="A0A6P8ZPD1"/>
<organism evidence="3">
    <name type="scientific">Thrips palmi</name>
    <name type="common">Melon thrips</name>
    <dbReference type="NCBI Taxonomy" id="161013"/>
    <lineage>
        <taxon>Eukaryota</taxon>
        <taxon>Metazoa</taxon>
        <taxon>Ecdysozoa</taxon>
        <taxon>Arthropoda</taxon>
        <taxon>Hexapoda</taxon>
        <taxon>Insecta</taxon>
        <taxon>Pterygota</taxon>
        <taxon>Neoptera</taxon>
        <taxon>Paraneoptera</taxon>
        <taxon>Thysanoptera</taxon>
        <taxon>Terebrantia</taxon>
        <taxon>Thripoidea</taxon>
        <taxon>Thripidae</taxon>
        <taxon>Thrips</taxon>
    </lineage>
</organism>
<dbReference type="RefSeq" id="XP_034243894.1">
    <property type="nucleotide sequence ID" value="XM_034388003.1"/>
</dbReference>
<dbReference type="Gene3D" id="3.80.10.10">
    <property type="entry name" value="Ribonuclease Inhibitor"/>
    <property type="match status" value="1"/>
</dbReference>
<feature type="compositionally biased region" description="Basic and acidic residues" evidence="1">
    <location>
        <begin position="305"/>
        <end position="316"/>
    </location>
</feature>
<dbReference type="KEGG" id="tpal:117646787"/>
<reference evidence="3" key="1">
    <citation type="submission" date="2025-08" db="UniProtKB">
        <authorList>
            <consortium name="RefSeq"/>
        </authorList>
    </citation>
    <scope>IDENTIFICATION</scope>
    <source>
        <tissue evidence="3">Total insect</tissue>
    </source>
</reference>
<dbReference type="GeneID" id="117646787"/>
<gene>
    <name evidence="3" type="primary">LOC117646787</name>
</gene>
<keyword evidence="2" id="KW-1185">Reference proteome</keyword>
<evidence type="ECO:0000313" key="3">
    <source>
        <dbReference type="RefSeq" id="XP_034243894.1"/>
    </source>
</evidence>
<evidence type="ECO:0000313" key="2">
    <source>
        <dbReference type="Proteomes" id="UP000515158"/>
    </source>
</evidence>
<dbReference type="SUPFAM" id="SSF52047">
    <property type="entry name" value="RNI-like"/>
    <property type="match status" value="1"/>
</dbReference>
<dbReference type="Proteomes" id="UP000515158">
    <property type="component" value="Unplaced"/>
</dbReference>
<protein>
    <submittedName>
        <fullName evidence="3">Uncharacterized protein LOC117646787</fullName>
    </submittedName>
</protein>
<name>A0A6P8ZPD1_THRPL</name>
<dbReference type="InterPro" id="IPR032675">
    <property type="entry name" value="LRR_dom_sf"/>
</dbReference>
<accession>A0A6P8ZPD1</accession>
<sequence length="369" mass="39800">MIALLGHVKGHLQKLSVAAPYQHAVYETPDALQRFWAAVEETGVTTLDVPGDCLKLKDAVGFPLQAAKWRLETLSAAFTVGEERTLLPELIRANAATLRKAKVVAISSIHADDRKAVVAALAECGKLVDVTVPCWKEAAQLERCTAVTKLSILAANLILAGRADREIEAVAKLLAVPAVRNRVESLSLSFFKYGGITNQAVQLVYKAVRGMRKLTSLSVEFCAGFAGELKATLKSLPQLEELQLSDDDTAWKPKVLDDITPAHAPSLTSLRLDPDLLSSAARLQEAARAIQLRFAAAGRRLEVHVEKGVSHERDPTSSDEEDDDGDSDDQSPDEASDDDDSSCLTMGEGGSSDEEDDDEVGEESPDEDD</sequence>
<evidence type="ECO:0000256" key="1">
    <source>
        <dbReference type="SAM" id="MobiDB-lite"/>
    </source>
</evidence>
<dbReference type="InParanoid" id="A0A6P8ZPD1"/>
<proteinExistence type="predicted"/>
<feature type="region of interest" description="Disordered" evidence="1">
    <location>
        <begin position="305"/>
        <end position="369"/>
    </location>
</feature>
<feature type="compositionally biased region" description="Acidic residues" evidence="1">
    <location>
        <begin position="317"/>
        <end position="341"/>
    </location>
</feature>